<dbReference type="AlphaFoldDB" id="A0A9W6MSU5"/>
<dbReference type="NCBIfam" id="TIGR01783">
    <property type="entry name" value="TonB-siderophor"/>
    <property type="match status" value="1"/>
</dbReference>
<keyword evidence="6 14" id="KW-0812">Transmembrane</keyword>
<keyword evidence="10 15" id="KW-0798">TonB box</keyword>
<evidence type="ECO:0000256" key="12">
    <source>
        <dbReference type="ARBA" id="ARBA00023170"/>
    </source>
</evidence>
<evidence type="ECO:0000259" key="16">
    <source>
        <dbReference type="Pfam" id="PF00593"/>
    </source>
</evidence>
<evidence type="ECO:0000256" key="15">
    <source>
        <dbReference type="RuleBase" id="RU003357"/>
    </source>
</evidence>
<comment type="subcellular location">
    <subcellularLocation>
        <location evidence="1 14">Cell outer membrane</location>
        <topology evidence="1 14">Multi-pass membrane protein</topology>
    </subcellularLocation>
</comment>
<dbReference type="Gene3D" id="2.40.170.20">
    <property type="entry name" value="TonB-dependent receptor, beta-barrel domain"/>
    <property type="match status" value="1"/>
</dbReference>
<dbReference type="PROSITE" id="PS52016">
    <property type="entry name" value="TONB_DEPENDENT_REC_3"/>
    <property type="match status" value="1"/>
</dbReference>
<keyword evidence="12 19" id="KW-0675">Receptor</keyword>
<dbReference type="InterPro" id="IPR010105">
    <property type="entry name" value="TonB_sidphr_rcpt"/>
</dbReference>
<keyword evidence="8" id="KW-0408">Iron</keyword>
<dbReference type="Proteomes" id="UP000758856">
    <property type="component" value="Unassembled WGS sequence"/>
</dbReference>
<keyword evidence="13 14" id="KW-0998">Cell outer membrane</keyword>
<evidence type="ECO:0000256" key="11">
    <source>
        <dbReference type="ARBA" id="ARBA00023136"/>
    </source>
</evidence>
<reference evidence="19 20" key="2">
    <citation type="submission" date="2021-01" db="EMBL/GenBank/DDBJ databases">
        <title>Genomic Encyclopedia of Type Strains, Phase IV (KMG-IV): sequencing the most valuable type-strain genomes for metagenomic binning, comparative biology and taxonomic classification.</title>
        <authorList>
            <person name="Goeker M."/>
        </authorList>
    </citation>
    <scope>NUCLEOTIDE SEQUENCE [LARGE SCALE GENOMIC DNA]</scope>
    <source>
        <strain evidence="19 20">DSM 6130</strain>
    </source>
</reference>
<dbReference type="InterPro" id="IPR037066">
    <property type="entry name" value="Plug_dom_sf"/>
</dbReference>
<comment type="similarity">
    <text evidence="2 14 15">Belongs to the TonB-dependent receptor family.</text>
</comment>
<dbReference type="Gene3D" id="2.170.130.10">
    <property type="entry name" value="TonB-dependent receptor, plug domain"/>
    <property type="match status" value="1"/>
</dbReference>
<dbReference type="Pfam" id="PF07715">
    <property type="entry name" value="Plug"/>
    <property type="match status" value="1"/>
</dbReference>
<evidence type="ECO:0000313" key="19">
    <source>
        <dbReference type="EMBL" id="MBM7852445.1"/>
    </source>
</evidence>
<keyword evidence="5" id="KW-0410">Iron transport</keyword>
<proteinExistence type="inferred from homology"/>
<dbReference type="PANTHER" id="PTHR32552">
    <property type="entry name" value="FERRICHROME IRON RECEPTOR-RELATED"/>
    <property type="match status" value="1"/>
</dbReference>
<name>A0A9W6MSU5_9HYPH</name>
<dbReference type="InterPro" id="IPR012910">
    <property type="entry name" value="Plug_dom"/>
</dbReference>
<evidence type="ECO:0000256" key="5">
    <source>
        <dbReference type="ARBA" id="ARBA00022496"/>
    </source>
</evidence>
<dbReference type="GO" id="GO:0015891">
    <property type="term" value="P:siderophore transport"/>
    <property type="evidence" value="ECO:0007669"/>
    <property type="project" value="InterPro"/>
</dbReference>
<keyword evidence="7" id="KW-0732">Signal</keyword>
<dbReference type="Proteomes" id="UP001143400">
    <property type="component" value="Unassembled WGS sequence"/>
</dbReference>
<protein>
    <submittedName>
        <fullName evidence="19">Iron complex outermembrane receptor protein</fullName>
    </submittedName>
    <submittedName>
        <fullName evidence="18">Ligand-gated channel</fullName>
    </submittedName>
</protein>
<evidence type="ECO:0000256" key="3">
    <source>
        <dbReference type="ARBA" id="ARBA00022448"/>
    </source>
</evidence>
<dbReference type="GO" id="GO:0038023">
    <property type="term" value="F:signaling receptor activity"/>
    <property type="evidence" value="ECO:0007669"/>
    <property type="project" value="InterPro"/>
</dbReference>
<evidence type="ECO:0000256" key="7">
    <source>
        <dbReference type="ARBA" id="ARBA00022729"/>
    </source>
</evidence>
<sequence length="722" mass="77888">MAASAGLAQESGGAVALPEIDVVGQGAQGSNPESPIKAEGYVAKSSVVGAKTQTPLAEVPQSISTVTRQQLDDRNVQSLTAAVNYTAGVRTNTSGFEPRFDSFFVRGFDQTYGGLFRDGLREQNAPFAIFKAEPYGLEGVSILKGPASALYGGGSPGGVIDMTTKRPTFEPFGEVEGQFGNNDRYQGQFDLGGPAGADGTFAYRFTGLFRKSETDFPGVPDDKVYIAPAFTWKSDDTKFTLLAEYSHIKTGTNLAYYNDVVDGHAHVTKILSGDPSFNAMLQDQARLGYEFEHTFSPAVTFRQNFRYAHIDVDAEYIDIDTGAITPGVTEVGRTAGAIADRLDSFALDNQVELKATTGAIGHTLLAGVDVQYADLTDKTGSASSTDHPEWVSPLPLDPIKYGGHIYSPDDTDTNLRQKQRQVGLYAQDQLKLGQFVATLGLRHDWVRTKSFIRPTEANGYEADELTQPDKKLTGRAGLTYLGPYGISPYVSYATSFASTLGVTTYGLVEPLKPTTGEQVEAGVKFAPPGYNAVVTASVFDITQKNMVQTVGQITKQIGEVTAKGFELEATGSLDNGLSFTAAYAYLDQKIVKGDVGEATPENPIPTSTTGNRPSAIPAHSASLWVTYDFRPDTALDGLSLGGGARYTGETWADNENSFKNKSSLLFDAVAKLQLERIDPKLKGASLQLNARNLFDKTVTTCQEGFCYRDEGRQVIASLRYRW</sequence>
<feature type="domain" description="TonB-dependent receptor-like beta-barrel" evidence="16">
    <location>
        <begin position="232"/>
        <end position="693"/>
    </location>
</feature>
<keyword evidence="11 14" id="KW-0472">Membrane</keyword>
<dbReference type="EMBL" id="JAFBCY010000003">
    <property type="protein sequence ID" value="MBM7852445.1"/>
    <property type="molecule type" value="Genomic_DNA"/>
</dbReference>
<evidence type="ECO:0000256" key="14">
    <source>
        <dbReference type="PROSITE-ProRule" id="PRU01360"/>
    </source>
</evidence>
<reference evidence="18" key="3">
    <citation type="submission" date="2023-01" db="EMBL/GenBank/DDBJ databases">
        <authorList>
            <person name="Sun Q."/>
            <person name="Evtushenko L."/>
        </authorList>
    </citation>
    <scope>NUCLEOTIDE SEQUENCE</scope>
    <source>
        <strain evidence="18">VKM B-1606</strain>
    </source>
</reference>
<dbReference type="GO" id="GO:0015344">
    <property type="term" value="F:siderophore uptake transmembrane transporter activity"/>
    <property type="evidence" value="ECO:0007669"/>
    <property type="project" value="TreeGrafter"/>
</dbReference>
<dbReference type="RefSeq" id="WP_204950835.1">
    <property type="nucleotide sequence ID" value="NZ_BSFF01000003.1"/>
</dbReference>
<evidence type="ECO:0000256" key="6">
    <source>
        <dbReference type="ARBA" id="ARBA00022692"/>
    </source>
</evidence>
<dbReference type="InterPro" id="IPR039426">
    <property type="entry name" value="TonB-dep_rcpt-like"/>
</dbReference>
<evidence type="ECO:0000313" key="18">
    <source>
        <dbReference type="EMBL" id="GLK56654.1"/>
    </source>
</evidence>
<evidence type="ECO:0000256" key="1">
    <source>
        <dbReference type="ARBA" id="ARBA00004571"/>
    </source>
</evidence>
<dbReference type="FunFam" id="2.170.130.10:FF:000001">
    <property type="entry name" value="Catecholate siderophore TonB-dependent receptor"/>
    <property type="match status" value="1"/>
</dbReference>
<keyword evidence="20" id="KW-1185">Reference proteome</keyword>
<accession>A0A9W6MSU5</accession>
<organism evidence="18 21">
    <name type="scientific">Methylopila capsulata</name>
    <dbReference type="NCBI Taxonomy" id="61654"/>
    <lineage>
        <taxon>Bacteria</taxon>
        <taxon>Pseudomonadati</taxon>
        <taxon>Pseudomonadota</taxon>
        <taxon>Alphaproteobacteria</taxon>
        <taxon>Hyphomicrobiales</taxon>
        <taxon>Methylopilaceae</taxon>
        <taxon>Methylopila</taxon>
    </lineage>
</organism>
<evidence type="ECO:0000256" key="10">
    <source>
        <dbReference type="ARBA" id="ARBA00023077"/>
    </source>
</evidence>
<dbReference type="PANTHER" id="PTHR32552:SF68">
    <property type="entry name" value="FERRICHROME OUTER MEMBRANE TRANSPORTER_PHAGE RECEPTOR"/>
    <property type="match status" value="1"/>
</dbReference>
<reference evidence="18" key="1">
    <citation type="journal article" date="2014" name="Int. J. Syst. Evol. Microbiol.">
        <title>Complete genome sequence of Corynebacterium casei LMG S-19264T (=DSM 44701T), isolated from a smear-ripened cheese.</title>
        <authorList>
            <consortium name="US DOE Joint Genome Institute (JGI-PGF)"/>
            <person name="Walter F."/>
            <person name="Albersmeier A."/>
            <person name="Kalinowski J."/>
            <person name="Ruckert C."/>
        </authorList>
    </citation>
    <scope>NUCLEOTIDE SEQUENCE</scope>
    <source>
        <strain evidence="18">VKM B-1606</strain>
    </source>
</reference>
<dbReference type="Pfam" id="PF00593">
    <property type="entry name" value="TonB_dep_Rec_b-barrel"/>
    <property type="match status" value="1"/>
</dbReference>
<feature type="domain" description="TonB-dependent receptor plug" evidence="17">
    <location>
        <begin position="56"/>
        <end position="159"/>
    </location>
</feature>
<evidence type="ECO:0000313" key="20">
    <source>
        <dbReference type="Proteomes" id="UP000758856"/>
    </source>
</evidence>
<evidence type="ECO:0000259" key="17">
    <source>
        <dbReference type="Pfam" id="PF07715"/>
    </source>
</evidence>
<dbReference type="EMBL" id="BSFF01000003">
    <property type="protein sequence ID" value="GLK56654.1"/>
    <property type="molecule type" value="Genomic_DNA"/>
</dbReference>
<gene>
    <name evidence="18" type="primary">foxA_1</name>
    <name evidence="18" type="ORF">GCM10008170_26730</name>
    <name evidence="19" type="ORF">JOD31_002687</name>
</gene>
<evidence type="ECO:0000256" key="8">
    <source>
        <dbReference type="ARBA" id="ARBA00023004"/>
    </source>
</evidence>
<evidence type="ECO:0000313" key="21">
    <source>
        <dbReference type="Proteomes" id="UP001143400"/>
    </source>
</evidence>
<evidence type="ECO:0000256" key="2">
    <source>
        <dbReference type="ARBA" id="ARBA00009810"/>
    </source>
</evidence>
<dbReference type="GO" id="GO:0009279">
    <property type="term" value="C:cell outer membrane"/>
    <property type="evidence" value="ECO:0007669"/>
    <property type="project" value="UniProtKB-SubCell"/>
</dbReference>
<evidence type="ECO:0000256" key="4">
    <source>
        <dbReference type="ARBA" id="ARBA00022452"/>
    </source>
</evidence>
<dbReference type="CDD" id="cd01347">
    <property type="entry name" value="ligand_gated_channel"/>
    <property type="match status" value="1"/>
</dbReference>
<dbReference type="SUPFAM" id="SSF56935">
    <property type="entry name" value="Porins"/>
    <property type="match status" value="1"/>
</dbReference>
<evidence type="ECO:0000256" key="13">
    <source>
        <dbReference type="ARBA" id="ARBA00023237"/>
    </source>
</evidence>
<comment type="caution">
    <text evidence="18">The sequence shown here is derived from an EMBL/GenBank/DDBJ whole genome shotgun (WGS) entry which is preliminary data.</text>
</comment>
<keyword evidence="4 14" id="KW-1134">Transmembrane beta strand</keyword>
<evidence type="ECO:0000256" key="9">
    <source>
        <dbReference type="ARBA" id="ARBA00023065"/>
    </source>
</evidence>
<dbReference type="InterPro" id="IPR000531">
    <property type="entry name" value="Beta-barrel_TonB"/>
</dbReference>
<keyword evidence="3 14" id="KW-0813">Transport</keyword>
<keyword evidence="9" id="KW-0406">Ion transport</keyword>
<dbReference type="InterPro" id="IPR036942">
    <property type="entry name" value="Beta-barrel_TonB_sf"/>
</dbReference>